<dbReference type="Proteomes" id="UP000515708">
    <property type="component" value="Chromosome"/>
</dbReference>
<dbReference type="PANTHER" id="PTHR43567">
    <property type="entry name" value="FLAVOREDOXIN-RELATED-RELATED"/>
    <property type="match status" value="1"/>
</dbReference>
<keyword evidence="2" id="KW-0285">Flavoprotein</keyword>
<name>A0A7D8AH61_9MICO</name>
<dbReference type="InterPro" id="IPR052174">
    <property type="entry name" value="Flavoredoxin"/>
</dbReference>
<dbReference type="SUPFAM" id="SSF50475">
    <property type="entry name" value="FMN-binding split barrel"/>
    <property type="match status" value="1"/>
</dbReference>
<accession>A0A7D8AH61</accession>
<evidence type="ECO:0000256" key="2">
    <source>
        <dbReference type="ARBA" id="ARBA00022630"/>
    </source>
</evidence>
<evidence type="ECO:0000313" key="6">
    <source>
        <dbReference type="Proteomes" id="UP000515708"/>
    </source>
</evidence>
<comment type="cofactor">
    <cofactor evidence="1">
        <name>FMN</name>
        <dbReference type="ChEBI" id="CHEBI:58210"/>
    </cofactor>
</comment>
<dbReference type="GO" id="GO:0016646">
    <property type="term" value="F:oxidoreductase activity, acting on the CH-NH group of donors, NAD or NADP as acceptor"/>
    <property type="evidence" value="ECO:0007669"/>
    <property type="project" value="UniProtKB-ARBA"/>
</dbReference>
<proteinExistence type="inferred from homology"/>
<evidence type="ECO:0000256" key="3">
    <source>
        <dbReference type="ARBA" id="ARBA00038054"/>
    </source>
</evidence>
<dbReference type="SMART" id="SM00903">
    <property type="entry name" value="Flavin_Reduct"/>
    <property type="match status" value="1"/>
</dbReference>
<sequence>MQRTRDVDLPVLYFGTPVALITTINPDGSSNISPISSAWSLGDRYMLGLGSEGQACANLQRVGELVINLPSADLAPAVEAIAPTTGRTPVPEDKKASYRHEPDKWSLGGFTPVGSQDVLPPRIGECPVQIEARVAQLIEIDGGSAVAVEAEVRRVHAHESILRSQGPDRVDTEKWEPLYYSFRHYFAQGPRVGTNFRASLLDEPATVA</sequence>
<dbReference type="PANTHER" id="PTHR43567:SF1">
    <property type="entry name" value="FLAVOREDOXIN"/>
    <property type="match status" value="1"/>
</dbReference>
<organism evidence="5 6">
    <name type="scientific">Microbacterium esteraromaticum</name>
    <dbReference type="NCBI Taxonomy" id="57043"/>
    <lineage>
        <taxon>Bacteria</taxon>
        <taxon>Bacillati</taxon>
        <taxon>Actinomycetota</taxon>
        <taxon>Actinomycetes</taxon>
        <taxon>Micrococcales</taxon>
        <taxon>Microbacteriaceae</taxon>
        <taxon>Microbacterium</taxon>
    </lineage>
</organism>
<dbReference type="InterPro" id="IPR012349">
    <property type="entry name" value="Split_barrel_FMN-bd"/>
</dbReference>
<evidence type="ECO:0000256" key="1">
    <source>
        <dbReference type="ARBA" id="ARBA00001917"/>
    </source>
</evidence>
<protein>
    <submittedName>
        <fullName evidence="5">Flavin reductase family protein</fullName>
    </submittedName>
</protein>
<dbReference type="GO" id="GO:0010181">
    <property type="term" value="F:FMN binding"/>
    <property type="evidence" value="ECO:0007669"/>
    <property type="project" value="InterPro"/>
</dbReference>
<comment type="similarity">
    <text evidence="3">Belongs to the flavoredoxin family.</text>
</comment>
<dbReference type="InterPro" id="IPR002563">
    <property type="entry name" value="Flavin_Rdtase-like_dom"/>
</dbReference>
<dbReference type="EMBL" id="CP043732">
    <property type="protein sequence ID" value="QMU95945.1"/>
    <property type="molecule type" value="Genomic_DNA"/>
</dbReference>
<gene>
    <name evidence="5" type="ORF">FVO59_01070</name>
</gene>
<dbReference type="AlphaFoldDB" id="A0A7D8AH61"/>
<evidence type="ECO:0000313" key="5">
    <source>
        <dbReference type="EMBL" id="QMU95945.1"/>
    </source>
</evidence>
<feature type="domain" description="Flavin reductase like" evidence="4">
    <location>
        <begin position="11"/>
        <end position="170"/>
    </location>
</feature>
<evidence type="ECO:0000259" key="4">
    <source>
        <dbReference type="SMART" id="SM00903"/>
    </source>
</evidence>
<dbReference type="Pfam" id="PF01613">
    <property type="entry name" value="Flavin_Reduct"/>
    <property type="match status" value="1"/>
</dbReference>
<reference evidence="5 6" key="1">
    <citation type="journal article" date="2020" name="Front. Microbiol.">
        <title>Design of Bacterial Strain-Specific qPCR Assays Using NGS Data and Publicly Available Resources and Its Application to Track Biocontrol Strains.</title>
        <authorList>
            <person name="Hernandez I."/>
            <person name="Sant C."/>
            <person name="Martinez R."/>
            <person name="Fernandez C."/>
        </authorList>
    </citation>
    <scope>NUCLEOTIDE SEQUENCE [LARGE SCALE GENOMIC DNA]</scope>
    <source>
        <strain evidence="5 6">B24</strain>
    </source>
</reference>
<dbReference type="RefSeq" id="WP_182253805.1">
    <property type="nucleotide sequence ID" value="NZ_CP043732.1"/>
</dbReference>
<dbReference type="Gene3D" id="2.30.110.10">
    <property type="entry name" value="Electron Transport, Fmn-binding Protein, Chain A"/>
    <property type="match status" value="1"/>
</dbReference>